<dbReference type="SUPFAM" id="SSF54001">
    <property type="entry name" value="Cysteine proteinases"/>
    <property type="match status" value="1"/>
</dbReference>
<feature type="region of interest" description="Disordered" evidence="1">
    <location>
        <begin position="292"/>
        <end position="311"/>
    </location>
</feature>
<name>E8X5X6_GRATM</name>
<dbReference type="KEGG" id="acm:AciX9_4077"/>
<dbReference type="Gene3D" id="3.10.620.30">
    <property type="match status" value="1"/>
</dbReference>
<dbReference type="HOGENOM" id="CLU_008973_0_0_0"/>
<gene>
    <name evidence="3" type="ordered locus">AciX9_4077</name>
</gene>
<dbReference type="Pfam" id="PF08379">
    <property type="entry name" value="Bact_transglu_N"/>
    <property type="match status" value="1"/>
</dbReference>
<dbReference type="SMART" id="SM00460">
    <property type="entry name" value="TGc"/>
    <property type="match status" value="1"/>
</dbReference>
<evidence type="ECO:0000256" key="1">
    <source>
        <dbReference type="SAM" id="MobiDB-lite"/>
    </source>
</evidence>
<reference evidence="4" key="1">
    <citation type="submission" date="2011-01" db="EMBL/GenBank/DDBJ databases">
        <title>Complete sequence of plasmid1 of Acidobacterium sp. MP5ACTX9.</title>
        <authorList>
            <consortium name="US DOE Joint Genome Institute"/>
            <person name="Lucas S."/>
            <person name="Copeland A."/>
            <person name="Lapidus A."/>
            <person name="Cheng J.-F."/>
            <person name="Goodwin L."/>
            <person name="Pitluck S."/>
            <person name="Teshima H."/>
            <person name="Detter J.C."/>
            <person name="Han C."/>
            <person name="Tapia R."/>
            <person name="Land M."/>
            <person name="Hauser L."/>
            <person name="Kyrpides N."/>
            <person name="Ivanova N."/>
            <person name="Ovchinnikova G."/>
            <person name="Pagani I."/>
            <person name="Rawat S.R."/>
            <person name="Mannisto M."/>
            <person name="Haggblom M.M."/>
            <person name="Woyke T."/>
        </authorList>
    </citation>
    <scope>NUCLEOTIDE SEQUENCE [LARGE SCALE GENOMIC DNA]</scope>
    <source>
        <strain evidence="4">MP5ACTX9</strain>
        <plasmid evidence="4">Plasmid pACIX901</plasmid>
    </source>
</reference>
<dbReference type="Pfam" id="PF01841">
    <property type="entry name" value="Transglut_core"/>
    <property type="match status" value="1"/>
</dbReference>
<dbReference type="PANTHER" id="PTHR33490">
    <property type="entry name" value="BLR5614 PROTEIN-RELATED"/>
    <property type="match status" value="1"/>
</dbReference>
<dbReference type="PANTHER" id="PTHR33490:SF7">
    <property type="entry name" value="BLR2979 PROTEIN"/>
    <property type="match status" value="1"/>
</dbReference>
<dbReference type="EMBL" id="CP002481">
    <property type="protein sequence ID" value="ADW70860.1"/>
    <property type="molecule type" value="Genomic_DNA"/>
</dbReference>
<keyword evidence="4" id="KW-1185">Reference proteome</keyword>
<feature type="domain" description="Transglutaminase-like" evidence="2">
    <location>
        <begin position="176"/>
        <end position="246"/>
    </location>
</feature>
<accession>E8X5X6</accession>
<dbReference type="OrthoDB" id="9787782at2"/>
<dbReference type="InterPro" id="IPR002931">
    <property type="entry name" value="Transglutaminase-like"/>
</dbReference>
<evidence type="ECO:0000259" key="2">
    <source>
        <dbReference type="SMART" id="SM00460"/>
    </source>
</evidence>
<geneLocation type="plasmid" evidence="3 4">
    <name>pACIX901</name>
</geneLocation>
<sequence length="311" mass="34648">MLYKISHRTTYKYVSPVSFGNHVACLKPRSYDRNQLIENVRLISPKPLTFTERTDFFGNVLWFFTVQEPHEELVVESLSQVLRSPGQPEGAPASLPWEQSTRSLAEDHTPAGLDAFQYQFESPRIRTNPEFAAYALESFTPGRPLAEALLDLTRRIHRDFRFDSKVTTVRTTPEEVFKKRGGVCQDFAHLQIACLRSIGVAARYISGYLRTYPPPGRPRLIGADASHAWLSAYDRAAGWLDMDPTNDVAPTDGHVTVAWGRDYGDVSPLRGLILGGGGHTLRVEVDMEPIEDAASSSGKPFASPEEASARI</sequence>
<dbReference type="RefSeq" id="WP_013572772.1">
    <property type="nucleotide sequence ID" value="NC_015057.1"/>
</dbReference>
<dbReference type="Proteomes" id="UP000000343">
    <property type="component" value="Plasmid pACIX901"/>
</dbReference>
<protein>
    <submittedName>
        <fullName evidence="3">Transglutaminase domain-containing protein</fullName>
    </submittedName>
</protein>
<organism evidence="4">
    <name type="scientific">Granulicella tundricola (strain ATCC BAA-1859 / DSM 23138 / MP5ACTX9)</name>
    <dbReference type="NCBI Taxonomy" id="1198114"/>
    <lineage>
        <taxon>Bacteria</taxon>
        <taxon>Pseudomonadati</taxon>
        <taxon>Acidobacteriota</taxon>
        <taxon>Terriglobia</taxon>
        <taxon>Terriglobales</taxon>
        <taxon>Acidobacteriaceae</taxon>
        <taxon>Granulicella</taxon>
    </lineage>
</organism>
<dbReference type="AlphaFoldDB" id="E8X5X6"/>
<proteinExistence type="predicted"/>
<dbReference type="InterPro" id="IPR038765">
    <property type="entry name" value="Papain-like_cys_pep_sf"/>
</dbReference>
<keyword evidence="3" id="KW-0614">Plasmid</keyword>
<evidence type="ECO:0000313" key="4">
    <source>
        <dbReference type="Proteomes" id="UP000000343"/>
    </source>
</evidence>
<evidence type="ECO:0000313" key="3">
    <source>
        <dbReference type="EMBL" id="ADW70860.1"/>
    </source>
</evidence>
<dbReference type="InterPro" id="IPR013589">
    <property type="entry name" value="Bac_transglu_N"/>
</dbReference>